<organism evidence="2 3">
    <name type="scientific">Salmonella typhimurium (strain 14028s / SGSC 2262)</name>
    <dbReference type="NCBI Taxonomy" id="588858"/>
    <lineage>
        <taxon>Bacteria</taxon>
        <taxon>Pseudomonadati</taxon>
        <taxon>Pseudomonadota</taxon>
        <taxon>Gammaproteobacteria</taxon>
        <taxon>Enterobacterales</taxon>
        <taxon>Enterobacteriaceae</taxon>
        <taxon>Salmonella</taxon>
    </lineage>
</organism>
<evidence type="ECO:0000256" key="1">
    <source>
        <dbReference type="SAM" id="MobiDB-lite"/>
    </source>
</evidence>
<dbReference type="AlphaFoldDB" id="A0A0F6B890"/>
<dbReference type="KEGG" id="seo:STM14_4350"/>
<protein>
    <submittedName>
        <fullName evidence="2">Uncharacterized protein</fullName>
    </submittedName>
</protein>
<evidence type="ECO:0000313" key="2">
    <source>
        <dbReference type="EMBL" id="ACY90738.1"/>
    </source>
</evidence>
<dbReference type="HOGENOM" id="CLU_3205018_0_0_6"/>
<feature type="region of interest" description="Disordered" evidence="1">
    <location>
        <begin position="1"/>
        <end position="23"/>
    </location>
</feature>
<name>A0A0F6B890_SALT1</name>
<sequence>MCPACEPLINNPGNKKTAPAGMPEYDVKTLRVRPREPKNVTEEVK</sequence>
<reference evidence="2 3" key="1">
    <citation type="journal article" date="2010" name="J. Bacteriol.">
        <title>Short-term signatures of evolutionary change in the Salmonella enterica serovar typhimurium 14028 genome.</title>
        <authorList>
            <person name="Jarvik T."/>
            <person name="Smillie C."/>
            <person name="Groisman E.A."/>
            <person name="Ochman H."/>
        </authorList>
    </citation>
    <scope>NUCLEOTIDE SEQUENCE [LARGE SCALE GENOMIC DNA]</scope>
    <source>
        <strain evidence="3">14028s / SGSC 2262</strain>
    </source>
</reference>
<proteinExistence type="predicted"/>
<evidence type="ECO:0000313" key="3">
    <source>
        <dbReference type="Proteomes" id="UP000002695"/>
    </source>
</evidence>
<dbReference type="Proteomes" id="UP000002695">
    <property type="component" value="Chromosome"/>
</dbReference>
<keyword evidence="3" id="KW-1185">Reference proteome</keyword>
<dbReference type="EMBL" id="CP001363">
    <property type="protein sequence ID" value="ACY90738.1"/>
    <property type="molecule type" value="Genomic_DNA"/>
</dbReference>
<accession>A0A0F6B890</accession>
<gene>
    <name evidence="2" type="ordered locus">STM14_4350</name>
</gene>